<evidence type="ECO:0000256" key="2">
    <source>
        <dbReference type="ARBA" id="ARBA00022801"/>
    </source>
</evidence>
<evidence type="ECO:0000256" key="1">
    <source>
        <dbReference type="ARBA" id="ARBA00005953"/>
    </source>
</evidence>
<dbReference type="OrthoDB" id="9800856at2"/>
<dbReference type="PIRSF" id="PIRSF003230">
    <property type="entry name" value="YbgC"/>
    <property type="match status" value="1"/>
</dbReference>
<dbReference type="KEGG" id="pasa:BAOM_3310"/>
<dbReference type="EMBL" id="CP026095">
    <property type="protein sequence ID" value="AZV43919.1"/>
    <property type="molecule type" value="Genomic_DNA"/>
</dbReference>
<protein>
    <submittedName>
        <fullName evidence="3">4-hydroxybenzoyl-CoA thioesterase</fullName>
    </submittedName>
</protein>
<dbReference type="InterPro" id="IPR029069">
    <property type="entry name" value="HotDog_dom_sf"/>
</dbReference>
<dbReference type="Proteomes" id="UP000283095">
    <property type="component" value="Chromosome"/>
</dbReference>
<keyword evidence="2" id="KW-0378">Hydrolase</keyword>
<dbReference type="AlphaFoldDB" id="A0A3Q9RPN8"/>
<reference evidence="3 4" key="1">
    <citation type="submission" date="2018-01" db="EMBL/GenBank/DDBJ databases">
        <title>Bacillus asahii Genome sequencing and assembly.</title>
        <authorList>
            <person name="Jiang H."/>
            <person name="Feng Y."/>
            <person name="Zhao F."/>
            <person name="Lin X."/>
        </authorList>
    </citation>
    <scope>NUCLEOTIDE SEQUENCE [LARGE SCALE GENOMIC DNA]</scope>
    <source>
        <strain evidence="3 4">OM18</strain>
    </source>
</reference>
<gene>
    <name evidence="3" type="primary">ybgC</name>
    <name evidence="3" type="ORF">BAOM_3310</name>
</gene>
<evidence type="ECO:0000313" key="3">
    <source>
        <dbReference type="EMBL" id="AZV43919.1"/>
    </source>
</evidence>
<evidence type="ECO:0000313" key="4">
    <source>
        <dbReference type="Proteomes" id="UP000283095"/>
    </source>
</evidence>
<sequence>MVVEYSFRVRWGDTDAAGIVFYPNFYKWMDEATHEFLAAIGYRTSTLYAEQQVSVPLLEANCQFKSPLLFEDNVTVHSKVVELHQKVFKISHTFFKEEKIVAEGYEVRAWTSFKEKPKACPIPNEVREKMMPENAEIVQG</sequence>
<name>A0A3Q9RPN8_9BACI</name>
<dbReference type="InterPro" id="IPR050563">
    <property type="entry name" value="4-hydroxybenzoyl-CoA_TE"/>
</dbReference>
<proteinExistence type="inferred from homology"/>
<dbReference type="PANTHER" id="PTHR31793:SF27">
    <property type="entry name" value="NOVEL THIOESTERASE SUPERFAMILY DOMAIN AND SAPOSIN A-TYPE DOMAIN CONTAINING PROTEIN (0610012H03RIK)"/>
    <property type="match status" value="1"/>
</dbReference>
<dbReference type="SUPFAM" id="SSF54637">
    <property type="entry name" value="Thioesterase/thiol ester dehydrase-isomerase"/>
    <property type="match status" value="1"/>
</dbReference>
<dbReference type="Gene3D" id="3.10.129.10">
    <property type="entry name" value="Hotdog Thioesterase"/>
    <property type="match status" value="1"/>
</dbReference>
<dbReference type="PANTHER" id="PTHR31793">
    <property type="entry name" value="4-HYDROXYBENZOYL-COA THIOESTERASE FAMILY MEMBER"/>
    <property type="match status" value="1"/>
</dbReference>
<dbReference type="CDD" id="cd00586">
    <property type="entry name" value="4HBT"/>
    <property type="match status" value="1"/>
</dbReference>
<accession>A0A3Q9RPN8</accession>
<organism evidence="3 4">
    <name type="scientific">Peribacillus asahii</name>
    <dbReference type="NCBI Taxonomy" id="228899"/>
    <lineage>
        <taxon>Bacteria</taxon>
        <taxon>Bacillati</taxon>
        <taxon>Bacillota</taxon>
        <taxon>Bacilli</taxon>
        <taxon>Bacillales</taxon>
        <taxon>Bacillaceae</taxon>
        <taxon>Peribacillus</taxon>
    </lineage>
</organism>
<comment type="similarity">
    <text evidence="1">Belongs to the 4-hydroxybenzoyl-CoA thioesterase family.</text>
</comment>
<dbReference type="RefSeq" id="WP_127761004.1">
    <property type="nucleotide sequence ID" value="NZ_CP026095.1"/>
</dbReference>
<dbReference type="Pfam" id="PF13279">
    <property type="entry name" value="4HBT_2"/>
    <property type="match status" value="1"/>
</dbReference>
<dbReference type="GO" id="GO:0047617">
    <property type="term" value="F:fatty acyl-CoA hydrolase activity"/>
    <property type="evidence" value="ECO:0007669"/>
    <property type="project" value="TreeGrafter"/>
</dbReference>
<dbReference type="InterPro" id="IPR006684">
    <property type="entry name" value="YbgC/YbaW"/>
</dbReference>